<protein>
    <submittedName>
        <fullName evidence="1">Uncharacterized protein</fullName>
    </submittedName>
</protein>
<dbReference type="PANTHER" id="PTHR37691:SF1">
    <property type="entry name" value="BLR3518 PROTEIN"/>
    <property type="match status" value="1"/>
</dbReference>
<dbReference type="SUPFAM" id="SSF75169">
    <property type="entry name" value="DsrEFH-like"/>
    <property type="match status" value="1"/>
</dbReference>
<organism evidence="1 2">
    <name type="scientific">Aureitalea marina</name>
    <dbReference type="NCBI Taxonomy" id="930804"/>
    <lineage>
        <taxon>Bacteria</taxon>
        <taxon>Pseudomonadati</taxon>
        <taxon>Bacteroidota</taxon>
        <taxon>Flavobacteriia</taxon>
        <taxon>Flavobacteriales</taxon>
        <taxon>Flavobacteriaceae</taxon>
        <taxon>Aureitalea</taxon>
    </lineage>
</organism>
<dbReference type="PANTHER" id="PTHR37691">
    <property type="entry name" value="BLR3518 PROTEIN"/>
    <property type="match status" value="1"/>
</dbReference>
<dbReference type="OrthoDB" id="7206705at2"/>
<dbReference type="RefSeq" id="WP_104811994.1">
    <property type="nucleotide sequence ID" value="NZ_MQUB01000001.1"/>
</dbReference>
<proteinExistence type="predicted"/>
<dbReference type="Pfam" id="PF02635">
    <property type="entry name" value="DsrE"/>
    <property type="match status" value="1"/>
</dbReference>
<gene>
    <name evidence="1" type="ORF">BST85_03495</name>
</gene>
<reference evidence="1 2" key="1">
    <citation type="submission" date="2016-11" db="EMBL/GenBank/DDBJ databases">
        <title>Trade-off between light-utilization and light-protection in marine flavobacteria.</title>
        <authorList>
            <person name="Kumagai Y."/>
        </authorList>
    </citation>
    <scope>NUCLEOTIDE SEQUENCE [LARGE SCALE GENOMIC DNA]</scope>
    <source>
        <strain evidence="1 2">NBRC 107741</strain>
    </source>
</reference>
<comment type="caution">
    <text evidence="1">The sequence shown here is derived from an EMBL/GenBank/DDBJ whole genome shotgun (WGS) entry which is preliminary data.</text>
</comment>
<evidence type="ECO:0000313" key="2">
    <source>
        <dbReference type="Proteomes" id="UP000239800"/>
    </source>
</evidence>
<evidence type="ECO:0000313" key="1">
    <source>
        <dbReference type="EMBL" id="PQB04068.1"/>
    </source>
</evidence>
<sequence>MRQSIFCLFLMITAVITAQKTKKPGPVIMSYGPTSAVEDPDFVMDKAAEYKVLFDVTTSSESKPDQVNKGLETAARFLNMHVGAGKDPKTLNPVMIVHGGASYGLLRNEFYKEKYGVDNPNIGLIEELDRAGVEIYICGQTAAHRDIGEEKRLQEVKLALSAMTVLIELQQQGFAVITLK</sequence>
<dbReference type="InterPro" id="IPR027396">
    <property type="entry name" value="DsrEFH-like"/>
</dbReference>
<name>A0A2S7KN94_9FLAO</name>
<dbReference type="Proteomes" id="UP000239800">
    <property type="component" value="Unassembled WGS sequence"/>
</dbReference>
<dbReference type="Gene3D" id="3.40.1260.10">
    <property type="entry name" value="DsrEFH-like"/>
    <property type="match status" value="1"/>
</dbReference>
<dbReference type="EMBL" id="MQUB01000001">
    <property type="protein sequence ID" value="PQB04068.1"/>
    <property type="molecule type" value="Genomic_DNA"/>
</dbReference>
<keyword evidence="2" id="KW-1185">Reference proteome</keyword>
<dbReference type="AlphaFoldDB" id="A0A2S7KN94"/>
<accession>A0A2S7KN94</accession>
<dbReference type="InterPro" id="IPR003787">
    <property type="entry name" value="Sulphur_relay_DsrE/F-like"/>
</dbReference>